<dbReference type="PANTHER" id="PTHR12560">
    <property type="entry name" value="LONGEVITY ASSURANCE FACTOR 1 LAG1"/>
    <property type="match status" value="1"/>
</dbReference>
<evidence type="ECO:0000256" key="2">
    <source>
        <dbReference type="ARBA" id="ARBA00022692"/>
    </source>
</evidence>
<evidence type="ECO:0000256" key="3">
    <source>
        <dbReference type="ARBA" id="ARBA00022989"/>
    </source>
</evidence>
<feature type="domain" description="TLC" evidence="5">
    <location>
        <begin position="131"/>
        <end position="296"/>
    </location>
</feature>
<dbReference type="GO" id="GO:0016020">
    <property type="term" value="C:membrane"/>
    <property type="evidence" value="ECO:0007669"/>
    <property type="project" value="UniProtKB-SubCell"/>
</dbReference>
<dbReference type="InterPro" id="IPR006634">
    <property type="entry name" value="TLC-dom"/>
</dbReference>
<keyword evidence="4" id="KW-0472">Membrane</keyword>
<keyword evidence="3" id="KW-1133">Transmembrane helix</keyword>
<evidence type="ECO:0000256" key="1">
    <source>
        <dbReference type="ARBA" id="ARBA00004141"/>
    </source>
</evidence>
<protein>
    <submittedName>
        <fullName evidence="6">Putative Sphingosine N-acyltransferase</fullName>
    </submittedName>
</protein>
<proteinExistence type="predicted"/>
<sequence length="296" mass="32599">MYAMPLDRAREYGFVSHYNHSGDPAMDRHANNLTFTGEQLWWLVTNPVSLQVHLNGWGGVGPRRRGAATAAAVPAVGPSCSLRSASSSSGGSRGSACSCRVVVPGTSQKKVCAGTGANAIRLNVGQRKKLRKFQTQLWLAVSYTASTVFGYMVQRGEPWFGLPLSEANRISILSPHPYNPGRWILLYYQYGLGFYLSECFSHLANHDIKRSDFLEYVIHHIVTIALIVFSHCSYEHRFGVYVLFIHDASDIMLAVSKALSYVVKAAEGAGAASRAERRKWCCACRAPSMPSLQTCF</sequence>
<name>A0A2V2UNA4_TRYCR</name>
<dbReference type="Proteomes" id="UP000246121">
    <property type="component" value="Unassembled WGS sequence"/>
</dbReference>
<organism evidence="6 7">
    <name type="scientific">Trypanosoma cruzi</name>
    <dbReference type="NCBI Taxonomy" id="5693"/>
    <lineage>
        <taxon>Eukaryota</taxon>
        <taxon>Discoba</taxon>
        <taxon>Euglenozoa</taxon>
        <taxon>Kinetoplastea</taxon>
        <taxon>Metakinetoplastina</taxon>
        <taxon>Trypanosomatida</taxon>
        <taxon>Trypanosomatidae</taxon>
        <taxon>Trypanosoma</taxon>
        <taxon>Schizotrypanum</taxon>
    </lineage>
</organism>
<comment type="subcellular location">
    <subcellularLocation>
        <location evidence="1">Membrane</location>
        <topology evidence="1">Multi-pass membrane protein</topology>
    </subcellularLocation>
</comment>
<keyword evidence="6" id="KW-0808">Transferase</keyword>
<keyword evidence="2" id="KW-0812">Transmembrane</keyword>
<dbReference type="GO" id="GO:0005783">
    <property type="term" value="C:endoplasmic reticulum"/>
    <property type="evidence" value="ECO:0007669"/>
    <property type="project" value="TreeGrafter"/>
</dbReference>
<keyword evidence="6" id="KW-0012">Acyltransferase</keyword>
<dbReference type="Pfam" id="PF03798">
    <property type="entry name" value="TRAM_LAG1_CLN8"/>
    <property type="match status" value="1"/>
</dbReference>
<dbReference type="GO" id="GO:0046513">
    <property type="term" value="P:ceramide biosynthetic process"/>
    <property type="evidence" value="ECO:0007669"/>
    <property type="project" value="InterPro"/>
</dbReference>
<reference evidence="6 7" key="1">
    <citation type="journal article" date="2018" name="Microb. Genom.">
        <title>Expanding an expanded genome: long-read sequencing of Trypanosoma cruzi.</title>
        <authorList>
            <person name="Berna L."/>
            <person name="Rodriguez M."/>
            <person name="Chiribao M.L."/>
            <person name="Parodi-Talice A."/>
            <person name="Pita S."/>
            <person name="Rijo G."/>
            <person name="Alvarez-Valin F."/>
            <person name="Robello C."/>
        </authorList>
    </citation>
    <scope>NUCLEOTIDE SEQUENCE [LARGE SCALE GENOMIC DNA]</scope>
    <source>
        <strain evidence="6 7">Dm28c</strain>
    </source>
</reference>
<evidence type="ECO:0000256" key="4">
    <source>
        <dbReference type="ARBA" id="ARBA00023136"/>
    </source>
</evidence>
<evidence type="ECO:0000313" key="7">
    <source>
        <dbReference type="Proteomes" id="UP000246121"/>
    </source>
</evidence>
<dbReference type="EMBL" id="PRFA01000214">
    <property type="protein sequence ID" value="PWU84602.1"/>
    <property type="molecule type" value="Genomic_DNA"/>
</dbReference>
<dbReference type="PANTHER" id="PTHR12560:SF0">
    <property type="entry name" value="LD18904P"/>
    <property type="match status" value="1"/>
</dbReference>
<accession>A0A2V2UNA4</accession>
<dbReference type="InterPro" id="IPR016439">
    <property type="entry name" value="Lag1/Lac1-like"/>
</dbReference>
<comment type="caution">
    <text evidence="6">The sequence shown here is derived from an EMBL/GenBank/DDBJ whole genome shotgun (WGS) entry which is preliminary data.</text>
</comment>
<dbReference type="SMART" id="SM00724">
    <property type="entry name" value="TLC"/>
    <property type="match status" value="1"/>
</dbReference>
<evidence type="ECO:0000259" key="5">
    <source>
        <dbReference type="SMART" id="SM00724"/>
    </source>
</evidence>
<evidence type="ECO:0000313" key="6">
    <source>
        <dbReference type="EMBL" id="PWU84602.1"/>
    </source>
</evidence>
<dbReference type="GO" id="GO:0050291">
    <property type="term" value="F:sphingosine N-acyltransferase activity"/>
    <property type="evidence" value="ECO:0007669"/>
    <property type="project" value="InterPro"/>
</dbReference>
<dbReference type="AlphaFoldDB" id="A0A2V2UNA4"/>
<dbReference type="VEuPathDB" id="TriTrypDB:C4B63_214g20"/>
<gene>
    <name evidence="6" type="ORF">C4B63_214g20</name>
</gene>